<protein>
    <submittedName>
        <fullName evidence="2">Uncharacterized protein</fullName>
    </submittedName>
</protein>
<feature type="region of interest" description="Disordered" evidence="1">
    <location>
        <begin position="518"/>
        <end position="590"/>
    </location>
</feature>
<sequence>MANLFEVEPFTGSRDHLKPDAKKDYDSAIAALKDWHDKRWDEGELAMDAMRRLESAKQGNQSLHEWYREMKTIKDALPEKTRQHTTAKFISGLKDEELRKYAGGQVAARIGQLDLEEALGTISRYNNLVKHGTFHDPNPAEDQTASKTSGKAADSTAIAIRQMTEAIPSKSTTKLLPPAGQKTAAVATVEAVEDLDSEVACVSLKQFDQGYKDVGEVISEKAALTSPYDAEADAQVCAASTADSHAIRDVKDAEVFANPRDKHFEGDPLLPAQPTLPTQPTQLSHEFTFTVPHPAQASNLASQAQQPVPAAQGQPERKEDGLTMGVFFDKSPAATSAICKALQRPTRPTGAYSAQAASVEADGVVGAIKEAPAMLVGSQVESLAKMTLDPKMKCMYTTQTVRNKGREYNLKRILLDPGSIVDLINETAARSLNLDFTPITPFGMKFADGRRSDSHYKVLATIIIEGVERTIEAPVVSGQTPYSILMGNPSLHKFHVGSDHGPIPSVYFVREALDSKPISVKREPEDPAASRAPTSTAPTAMPTAAKSPPPVAMQKLKDWMTGDVSADSGDDEEEVNLINEGNKQANIAAS</sequence>
<evidence type="ECO:0000313" key="2">
    <source>
        <dbReference type="EMBL" id="KAH9809772.1"/>
    </source>
</evidence>
<reference evidence="2 3" key="2">
    <citation type="journal article" date="2021" name="Curr. Genet.">
        <title>Genetic response to nitrogen starvation in the aggressive Eucalyptus foliar pathogen Teratosphaeria destructans.</title>
        <authorList>
            <person name="Havenga M."/>
            <person name="Wingfield B.D."/>
            <person name="Wingfield M.J."/>
            <person name="Dreyer L.L."/>
            <person name="Roets F."/>
            <person name="Aylward J."/>
        </authorList>
    </citation>
    <scope>NUCLEOTIDE SEQUENCE [LARGE SCALE GENOMIC DNA]</scope>
    <source>
        <strain evidence="2">CMW44962</strain>
    </source>
</reference>
<name>A0A9W7SI55_9PEZI</name>
<dbReference type="Proteomes" id="UP001138500">
    <property type="component" value="Unassembled WGS sequence"/>
</dbReference>
<keyword evidence="3" id="KW-1185">Reference proteome</keyword>
<gene>
    <name evidence="2" type="ORF">Tdes44962_MAKER06106</name>
</gene>
<feature type="region of interest" description="Disordered" evidence="1">
    <location>
        <begin position="298"/>
        <end position="317"/>
    </location>
</feature>
<evidence type="ECO:0000313" key="3">
    <source>
        <dbReference type="Proteomes" id="UP001138500"/>
    </source>
</evidence>
<dbReference type="OrthoDB" id="5510615at2759"/>
<comment type="caution">
    <text evidence="2">The sequence shown here is derived from an EMBL/GenBank/DDBJ whole genome shotgun (WGS) entry which is preliminary data.</text>
</comment>
<dbReference type="AlphaFoldDB" id="A0A9W7SI55"/>
<dbReference type="CDD" id="cd00303">
    <property type="entry name" value="retropepsin_like"/>
    <property type="match status" value="1"/>
</dbReference>
<feature type="compositionally biased region" description="Low complexity" evidence="1">
    <location>
        <begin position="298"/>
        <end position="314"/>
    </location>
</feature>
<dbReference type="EMBL" id="RIBY02002545">
    <property type="protein sequence ID" value="KAH9809772.1"/>
    <property type="molecule type" value="Genomic_DNA"/>
</dbReference>
<feature type="compositionally biased region" description="Low complexity" evidence="1">
    <location>
        <begin position="527"/>
        <end position="546"/>
    </location>
</feature>
<evidence type="ECO:0000256" key="1">
    <source>
        <dbReference type="SAM" id="MobiDB-lite"/>
    </source>
</evidence>
<reference evidence="2 3" key="1">
    <citation type="journal article" date="2018" name="IMA Fungus">
        <title>IMA Genome-F 10: Nine draft genome sequences of Claviceps purpurea s.lat., including C. arundinis, C. humidiphila, and C. cf. spartinae, pseudomolecules for the pitch canker pathogen Fusarium circinatum, draft genome of Davidsoniella eucalypti, Grosmannia galeiformis, Quambalaria eucalypti, and Teratosphaeria destructans.</title>
        <authorList>
            <person name="Wingfield B.D."/>
            <person name="Liu M."/>
            <person name="Nguyen H.D."/>
            <person name="Lane F.A."/>
            <person name="Morgan S.W."/>
            <person name="De Vos L."/>
            <person name="Wilken P.M."/>
            <person name="Duong T.A."/>
            <person name="Aylward J."/>
            <person name="Coetzee M.P."/>
            <person name="Dadej K."/>
            <person name="De Beer Z.W."/>
            <person name="Findlay W."/>
            <person name="Havenga M."/>
            <person name="Kolarik M."/>
            <person name="Menzies J.G."/>
            <person name="Naidoo K."/>
            <person name="Pochopski O."/>
            <person name="Shoukouhi P."/>
            <person name="Santana Q.C."/>
            <person name="Seifert K.A."/>
            <person name="Soal N."/>
            <person name="Steenkamp E.T."/>
            <person name="Tatham C.T."/>
            <person name="van der Nest M.A."/>
            <person name="Wingfield M.J."/>
        </authorList>
    </citation>
    <scope>NUCLEOTIDE SEQUENCE [LARGE SCALE GENOMIC DNA]</scope>
    <source>
        <strain evidence="2">CMW44962</strain>
    </source>
</reference>
<proteinExistence type="predicted"/>
<organism evidence="2 3">
    <name type="scientific">Teratosphaeria destructans</name>
    <dbReference type="NCBI Taxonomy" id="418781"/>
    <lineage>
        <taxon>Eukaryota</taxon>
        <taxon>Fungi</taxon>
        <taxon>Dikarya</taxon>
        <taxon>Ascomycota</taxon>
        <taxon>Pezizomycotina</taxon>
        <taxon>Dothideomycetes</taxon>
        <taxon>Dothideomycetidae</taxon>
        <taxon>Mycosphaerellales</taxon>
        <taxon>Teratosphaeriaceae</taxon>
        <taxon>Teratosphaeria</taxon>
    </lineage>
</organism>
<accession>A0A9W7SI55</accession>
<feature type="compositionally biased region" description="Polar residues" evidence="1">
    <location>
        <begin position="579"/>
        <end position="590"/>
    </location>
</feature>